<keyword evidence="1" id="KW-0328">Glycosyltransferase</keyword>
<organism evidence="5 6">
    <name type="scientific">[Mycobacterium] manitobense</name>
    <dbReference type="NCBI Taxonomy" id="190147"/>
    <lineage>
        <taxon>Bacteria</taxon>
        <taxon>Bacillati</taxon>
        <taxon>Actinomycetota</taxon>
        <taxon>Actinomycetes</taxon>
        <taxon>Mycobacteriales</taxon>
        <taxon>Mycobacteriaceae</taxon>
        <taxon>Mycolicibacterium</taxon>
    </lineage>
</organism>
<dbReference type="SUPFAM" id="SSF53756">
    <property type="entry name" value="UDP-Glycosyltransferase/glycogen phosphorylase"/>
    <property type="match status" value="1"/>
</dbReference>
<dbReference type="GO" id="GO:0016757">
    <property type="term" value="F:glycosyltransferase activity"/>
    <property type="evidence" value="ECO:0007669"/>
    <property type="project" value="UniProtKB-KW"/>
</dbReference>
<evidence type="ECO:0000256" key="2">
    <source>
        <dbReference type="ARBA" id="ARBA00022679"/>
    </source>
</evidence>
<dbReference type="Pfam" id="PF00534">
    <property type="entry name" value="Glycos_transf_1"/>
    <property type="match status" value="1"/>
</dbReference>
<evidence type="ECO:0000313" key="6">
    <source>
        <dbReference type="Proteomes" id="UP001140293"/>
    </source>
</evidence>
<reference evidence="5" key="2">
    <citation type="journal article" date="2022" name="BMC Genomics">
        <title>Comparative genome analysis of mycobacteria focusing on tRNA and non-coding RNA.</title>
        <authorList>
            <person name="Behra P.R.K."/>
            <person name="Pettersson B.M.F."/>
            <person name="Ramesh M."/>
            <person name="Das S."/>
            <person name="Dasgupta S."/>
            <person name="Kirsebom L.A."/>
        </authorList>
    </citation>
    <scope>NUCLEOTIDE SEQUENCE</scope>
    <source>
        <strain evidence="5">DSM 44615</strain>
    </source>
</reference>
<dbReference type="Gene3D" id="3.40.50.2000">
    <property type="entry name" value="Glycogen Phosphorylase B"/>
    <property type="match status" value="2"/>
</dbReference>
<keyword evidence="2" id="KW-0808">Transferase</keyword>
<dbReference type="EMBL" id="JACKSJ010000254">
    <property type="protein sequence ID" value="MCV7173839.1"/>
    <property type="molecule type" value="Genomic_DNA"/>
</dbReference>
<feature type="domain" description="Glycosyltransferase subfamily 4-like N-terminal" evidence="4">
    <location>
        <begin position="22"/>
        <end position="196"/>
    </location>
</feature>
<dbReference type="RefSeq" id="WP_264016007.1">
    <property type="nucleotide sequence ID" value="NZ_JACKSJ010000254.1"/>
</dbReference>
<evidence type="ECO:0000259" key="4">
    <source>
        <dbReference type="Pfam" id="PF13439"/>
    </source>
</evidence>
<protein>
    <submittedName>
        <fullName evidence="5">Glycosyltransferase</fullName>
    </submittedName>
</protein>
<evidence type="ECO:0000313" key="5">
    <source>
        <dbReference type="EMBL" id="MCV7173839.1"/>
    </source>
</evidence>
<gene>
    <name evidence="5" type="ORF">H7I41_28335</name>
</gene>
<evidence type="ECO:0000259" key="3">
    <source>
        <dbReference type="Pfam" id="PF00534"/>
    </source>
</evidence>
<keyword evidence="6" id="KW-1185">Reference proteome</keyword>
<accession>A0A9X2YVL5</accession>
<dbReference type="InterPro" id="IPR001296">
    <property type="entry name" value="Glyco_trans_1"/>
</dbReference>
<reference evidence="5" key="1">
    <citation type="submission" date="2020-07" db="EMBL/GenBank/DDBJ databases">
        <authorList>
            <person name="Pettersson B.M.F."/>
            <person name="Behra P.R.K."/>
            <person name="Ramesh M."/>
            <person name="Das S."/>
            <person name="Dasgupta S."/>
            <person name="Kirsebom L.A."/>
        </authorList>
    </citation>
    <scope>NUCLEOTIDE SEQUENCE</scope>
    <source>
        <strain evidence="5">DSM 44615</strain>
    </source>
</reference>
<dbReference type="InterPro" id="IPR028098">
    <property type="entry name" value="Glyco_trans_4-like_N"/>
</dbReference>
<name>A0A9X2YVL5_9MYCO</name>
<dbReference type="AlphaFoldDB" id="A0A9X2YVL5"/>
<dbReference type="Proteomes" id="UP001140293">
    <property type="component" value="Unassembled WGS sequence"/>
</dbReference>
<proteinExistence type="predicted"/>
<comment type="caution">
    <text evidence="5">The sequence shown here is derived from an EMBL/GenBank/DDBJ whole genome shotgun (WGS) entry which is preliminary data.</text>
</comment>
<dbReference type="PANTHER" id="PTHR12526">
    <property type="entry name" value="GLYCOSYLTRANSFERASE"/>
    <property type="match status" value="1"/>
</dbReference>
<sequence length="410" mass="44358">MRIAMVSEHASPLAALGGVDAGGQNVHVAALSAALCRRGHEVTVYTRRDDPHLPERIETPQGYTVVHVPAGPPERLPKDELLAHMGPFAQYLDEQWSTDRPDVAHAHFWMSGIATQLAARHLDLPAVQTFRALGVVKRRHQGVQDTSPPDRLKLEAMVARTATWVAATCTDEVFELMRLGRARSRISVVPCGVDLDLFTPEGPRAQKGARHRIVSVGRFVPRKGFDVVVRALPAIADTELVIVGGPDVSGLDADPEVRRLRALAVELGVADRVHFHGAVAREDMPALLRSADVVACTPWYEPFGIVPLEAMACGIPVVASAVGGMLDTIVHDVTGRLIQPKRPGEVADAVNHLLHDDFLRQSFGAAGRDRAKARYSWDRIAGDTARIYDRLVPAPAKPVSVPTTSSMSSG</sequence>
<feature type="domain" description="Glycosyl transferase family 1" evidence="3">
    <location>
        <begin position="210"/>
        <end position="369"/>
    </location>
</feature>
<dbReference type="PANTHER" id="PTHR12526:SF635">
    <property type="entry name" value="GLYCOSYL TRANSFERASE GROUP 1"/>
    <property type="match status" value="1"/>
</dbReference>
<evidence type="ECO:0000256" key="1">
    <source>
        <dbReference type="ARBA" id="ARBA00022676"/>
    </source>
</evidence>
<dbReference type="Pfam" id="PF13439">
    <property type="entry name" value="Glyco_transf_4"/>
    <property type="match status" value="1"/>
</dbReference>